<evidence type="ECO:0000256" key="2">
    <source>
        <dbReference type="ARBA" id="ARBA00009883"/>
    </source>
</evidence>
<evidence type="ECO:0000313" key="9">
    <source>
        <dbReference type="EMBL" id="EMP42088.1"/>
    </source>
</evidence>
<evidence type="ECO:0000256" key="8">
    <source>
        <dbReference type="ARBA" id="ARBA00042142"/>
    </source>
</evidence>
<comment type="similarity">
    <text evidence="2">Belongs to the guanylin family.</text>
</comment>
<dbReference type="PRINTS" id="PR00774">
    <property type="entry name" value="GUANYLIN"/>
</dbReference>
<proteinExistence type="inferred from homology"/>
<dbReference type="GO" id="GO:0005576">
    <property type="term" value="C:extracellular region"/>
    <property type="evidence" value="ECO:0007669"/>
    <property type="project" value="UniProtKB-SubCell"/>
</dbReference>
<comment type="function">
    <text evidence="6">Endogenous activator of intestinal guanylate cyclase. It stimulates this enzyme through the same receptor binding region as the heat-stable enterotoxins.</text>
</comment>
<reference evidence="10" key="1">
    <citation type="journal article" date="2013" name="Nat. Genet.">
        <title>The draft genomes of soft-shell turtle and green sea turtle yield insights into the development and evolution of the turtle-specific body plan.</title>
        <authorList>
            <person name="Wang Z."/>
            <person name="Pascual-Anaya J."/>
            <person name="Zadissa A."/>
            <person name="Li W."/>
            <person name="Niimura Y."/>
            <person name="Huang Z."/>
            <person name="Li C."/>
            <person name="White S."/>
            <person name="Xiong Z."/>
            <person name="Fang D."/>
            <person name="Wang B."/>
            <person name="Ming Y."/>
            <person name="Chen Y."/>
            <person name="Zheng Y."/>
            <person name="Kuraku S."/>
            <person name="Pignatelli M."/>
            <person name="Herrero J."/>
            <person name="Beal K."/>
            <person name="Nozawa M."/>
            <person name="Li Q."/>
            <person name="Wang J."/>
            <person name="Zhang H."/>
            <person name="Yu L."/>
            <person name="Shigenobu S."/>
            <person name="Wang J."/>
            <person name="Liu J."/>
            <person name="Flicek P."/>
            <person name="Searle S."/>
            <person name="Wang J."/>
            <person name="Kuratani S."/>
            <person name="Yin Y."/>
            <person name="Aken B."/>
            <person name="Zhang G."/>
            <person name="Irie N."/>
        </authorList>
    </citation>
    <scope>NUCLEOTIDE SEQUENCE [LARGE SCALE GENOMIC DNA]</scope>
</reference>
<dbReference type="SUPFAM" id="SSF89890">
    <property type="entry name" value="Proguanylin"/>
    <property type="match status" value="1"/>
</dbReference>
<name>M7CBK6_CHEMY</name>
<dbReference type="PANTHER" id="PTHR11318:SF3">
    <property type="entry name" value="GUANYLIN"/>
    <property type="match status" value="1"/>
</dbReference>
<evidence type="ECO:0000256" key="7">
    <source>
        <dbReference type="ARBA" id="ARBA00041143"/>
    </source>
</evidence>
<sequence>MQRGKELECGEVRGLALKSTLPGRIWGSVVAIRRFWPPGAIPECSIVTTLDGALNSDALARLKETRSKELLGKVRAQRHFPRLLVTMNALLTAVLCLCTLAAFSDCVTVQVGKFSFSLESVKKLKDLMDSSVTRNPQLLSARSAPLCASPDLPKEFLSLCDTPDADQIFQDLQPIASSPELCEICAFAACAGC</sequence>
<dbReference type="GO" id="GO:0030250">
    <property type="term" value="F:guanylate cyclase activator activity"/>
    <property type="evidence" value="ECO:0007669"/>
    <property type="project" value="InterPro"/>
</dbReference>
<keyword evidence="3" id="KW-0964">Secreted</keyword>
<dbReference type="EMBL" id="KB478633">
    <property type="protein sequence ID" value="EMP42088.1"/>
    <property type="molecule type" value="Genomic_DNA"/>
</dbReference>
<organism evidence="9 10">
    <name type="scientific">Chelonia mydas</name>
    <name type="common">Green sea-turtle</name>
    <name type="synonym">Chelonia agassizi</name>
    <dbReference type="NCBI Taxonomy" id="8469"/>
    <lineage>
        <taxon>Eukaryota</taxon>
        <taxon>Metazoa</taxon>
        <taxon>Chordata</taxon>
        <taxon>Craniata</taxon>
        <taxon>Vertebrata</taxon>
        <taxon>Euteleostomi</taxon>
        <taxon>Archelosauria</taxon>
        <taxon>Testudinata</taxon>
        <taxon>Testudines</taxon>
        <taxon>Cryptodira</taxon>
        <taxon>Durocryptodira</taxon>
        <taxon>Americhelydia</taxon>
        <taxon>Chelonioidea</taxon>
        <taxon>Cheloniidae</taxon>
        <taxon>Chelonia</taxon>
    </lineage>
</organism>
<gene>
    <name evidence="9" type="ORF">UY3_00679</name>
</gene>
<evidence type="ECO:0000256" key="4">
    <source>
        <dbReference type="ARBA" id="ARBA00022729"/>
    </source>
</evidence>
<dbReference type="AlphaFoldDB" id="M7CBK6"/>
<evidence type="ECO:0000256" key="5">
    <source>
        <dbReference type="ARBA" id="ARBA00023157"/>
    </source>
</evidence>
<dbReference type="Proteomes" id="UP000031443">
    <property type="component" value="Unassembled WGS sequence"/>
</dbReference>
<comment type="subcellular location">
    <subcellularLocation>
        <location evidence="1">Secreted</location>
    </subcellularLocation>
</comment>
<dbReference type="Pfam" id="PF02058">
    <property type="entry name" value="Guanylin"/>
    <property type="match status" value="1"/>
</dbReference>
<dbReference type="Gene3D" id="3.90.1450.10">
    <property type="entry name" value="Guanylin"/>
    <property type="match status" value="1"/>
</dbReference>
<evidence type="ECO:0000256" key="6">
    <source>
        <dbReference type="ARBA" id="ARBA00037392"/>
    </source>
</evidence>
<keyword evidence="5" id="KW-1015">Disulfide bond</keyword>
<evidence type="ECO:0000313" key="10">
    <source>
        <dbReference type="Proteomes" id="UP000031443"/>
    </source>
</evidence>
<keyword evidence="10" id="KW-1185">Reference proteome</keyword>
<dbReference type="InterPro" id="IPR000879">
    <property type="entry name" value="Guanylin"/>
</dbReference>
<evidence type="ECO:0000256" key="1">
    <source>
        <dbReference type="ARBA" id="ARBA00004613"/>
    </source>
</evidence>
<dbReference type="eggNOG" id="ENOG502S7QR">
    <property type="taxonomic scope" value="Eukaryota"/>
</dbReference>
<keyword evidence="4" id="KW-0732">Signal</keyword>
<evidence type="ECO:0000256" key="3">
    <source>
        <dbReference type="ARBA" id="ARBA00022525"/>
    </source>
</evidence>
<dbReference type="InterPro" id="IPR036382">
    <property type="entry name" value="Guanylin_sf"/>
</dbReference>
<protein>
    <recommendedName>
        <fullName evidence="7">Guanylin</fullName>
    </recommendedName>
    <alternativeName>
        <fullName evidence="8">Guanylate cyclase activator 2A</fullName>
    </alternativeName>
</protein>
<dbReference type="PANTHER" id="PTHR11318">
    <property type="entry name" value="GUANYLIN FAMILY MEMBER"/>
    <property type="match status" value="1"/>
</dbReference>
<accession>M7CBK6</accession>
<dbReference type="STRING" id="8469.M7CBK6"/>